<dbReference type="AlphaFoldDB" id="A0AAD5TPK3"/>
<dbReference type="Pfam" id="PF02752">
    <property type="entry name" value="Arrestin_C"/>
    <property type="match status" value="1"/>
</dbReference>
<dbReference type="InterPro" id="IPR014752">
    <property type="entry name" value="Arrestin-like_C"/>
</dbReference>
<protein>
    <recommendedName>
        <fullName evidence="2">Arrestin C-terminal-like domain-containing protein</fullName>
    </recommendedName>
</protein>
<gene>
    <name evidence="3" type="ORF">HDU87_001558</name>
</gene>
<evidence type="ECO:0000313" key="3">
    <source>
        <dbReference type="EMBL" id="KAJ3180912.1"/>
    </source>
</evidence>
<dbReference type="GO" id="GO:0015031">
    <property type="term" value="P:protein transport"/>
    <property type="evidence" value="ECO:0007669"/>
    <property type="project" value="TreeGrafter"/>
</dbReference>
<dbReference type="InterPro" id="IPR011022">
    <property type="entry name" value="Arrestin_C-like"/>
</dbReference>
<dbReference type="InterPro" id="IPR050357">
    <property type="entry name" value="Arrestin_domain-protein"/>
</dbReference>
<evidence type="ECO:0000313" key="4">
    <source>
        <dbReference type="Proteomes" id="UP001212152"/>
    </source>
</evidence>
<dbReference type="PANTHER" id="PTHR11188:SF17">
    <property type="entry name" value="FI21816P1"/>
    <property type="match status" value="1"/>
</dbReference>
<dbReference type="SUPFAM" id="SSF81296">
    <property type="entry name" value="E set domains"/>
    <property type="match status" value="2"/>
</dbReference>
<feature type="compositionally biased region" description="Pro residues" evidence="1">
    <location>
        <begin position="645"/>
        <end position="656"/>
    </location>
</feature>
<feature type="domain" description="Arrestin C-terminal-like" evidence="2">
    <location>
        <begin position="260"/>
        <end position="399"/>
    </location>
</feature>
<name>A0AAD5TPK3_9FUNG</name>
<dbReference type="EMBL" id="JADGJQ010000014">
    <property type="protein sequence ID" value="KAJ3180912.1"/>
    <property type="molecule type" value="Genomic_DNA"/>
</dbReference>
<keyword evidence="4" id="KW-1185">Reference proteome</keyword>
<feature type="region of interest" description="Disordered" evidence="1">
    <location>
        <begin position="575"/>
        <end position="728"/>
    </location>
</feature>
<dbReference type="PANTHER" id="PTHR11188">
    <property type="entry name" value="ARRESTIN DOMAIN CONTAINING PROTEIN"/>
    <property type="match status" value="1"/>
</dbReference>
<feature type="region of interest" description="Disordered" evidence="1">
    <location>
        <begin position="443"/>
        <end position="481"/>
    </location>
</feature>
<evidence type="ECO:0000259" key="2">
    <source>
        <dbReference type="SMART" id="SM01017"/>
    </source>
</evidence>
<dbReference type="Proteomes" id="UP001212152">
    <property type="component" value="Unassembled WGS sequence"/>
</dbReference>
<comment type="caution">
    <text evidence="3">The sequence shown here is derived from an EMBL/GenBank/DDBJ whole genome shotgun (WGS) entry which is preliminary data.</text>
</comment>
<feature type="region of interest" description="Disordered" evidence="1">
    <location>
        <begin position="792"/>
        <end position="816"/>
    </location>
</feature>
<feature type="compositionally biased region" description="Polar residues" evidence="1">
    <location>
        <begin position="712"/>
        <end position="728"/>
    </location>
</feature>
<dbReference type="InterPro" id="IPR011021">
    <property type="entry name" value="Arrestin-like_N"/>
</dbReference>
<dbReference type="SMART" id="SM01017">
    <property type="entry name" value="Arrestin_C"/>
    <property type="match status" value="1"/>
</dbReference>
<dbReference type="InterPro" id="IPR014756">
    <property type="entry name" value="Ig_E-set"/>
</dbReference>
<organism evidence="3 4">
    <name type="scientific">Geranomyces variabilis</name>
    <dbReference type="NCBI Taxonomy" id="109894"/>
    <lineage>
        <taxon>Eukaryota</taxon>
        <taxon>Fungi</taxon>
        <taxon>Fungi incertae sedis</taxon>
        <taxon>Chytridiomycota</taxon>
        <taxon>Chytridiomycota incertae sedis</taxon>
        <taxon>Chytridiomycetes</taxon>
        <taxon>Spizellomycetales</taxon>
        <taxon>Powellomycetaceae</taxon>
        <taxon>Geranomyces</taxon>
    </lineage>
</organism>
<evidence type="ECO:0000256" key="1">
    <source>
        <dbReference type="SAM" id="MobiDB-lite"/>
    </source>
</evidence>
<feature type="compositionally biased region" description="Polar residues" evidence="1">
    <location>
        <begin position="578"/>
        <end position="588"/>
    </location>
</feature>
<accession>A0AAD5TPK3</accession>
<proteinExistence type="predicted"/>
<feature type="compositionally biased region" description="Gly residues" evidence="1">
    <location>
        <begin position="458"/>
        <end position="467"/>
    </location>
</feature>
<dbReference type="Pfam" id="PF00339">
    <property type="entry name" value="Arrestin_N"/>
    <property type="match status" value="1"/>
</dbReference>
<feature type="region of interest" description="Disordered" evidence="1">
    <location>
        <begin position="1"/>
        <end position="87"/>
    </location>
</feature>
<reference evidence="3" key="1">
    <citation type="submission" date="2020-05" db="EMBL/GenBank/DDBJ databases">
        <title>Phylogenomic resolution of chytrid fungi.</title>
        <authorList>
            <person name="Stajich J.E."/>
            <person name="Amses K."/>
            <person name="Simmons R."/>
            <person name="Seto K."/>
            <person name="Myers J."/>
            <person name="Bonds A."/>
            <person name="Quandt C.A."/>
            <person name="Barry K."/>
            <person name="Liu P."/>
            <person name="Grigoriev I."/>
            <person name="Longcore J.E."/>
            <person name="James T.Y."/>
        </authorList>
    </citation>
    <scope>NUCLEOTIDE SEQUENCE</scope>
    <source>
        <strain evidence="3">JEL0379</strain>
    </source>
</reference>
<sequence length="838" mass="90566">MPNLASKFAGGGQRELHHKMSMQSAFSDSSAGPSGYGGGRSSSPYGTTPPSPLSPTGLRPAGVSPKSALKTTSNMDFNPIPTTPGKSSKLSVEIWFDSTIFVAGGTLHGRMRLTSTAEKSVRLGEIAVELNGYEEVTDKDYARSQAFLTSRIVFQGERMPPSNAVRGPAKGGYWQANKGKTTFPFAFRLPADAPSSYSFQNLANLRYLVTGVVQYQRHGKSDSLIRSKEAFVVESWSQAHSRNGDDPVRARNHRRPWFSGGGEVHIEGTIQKSCFTSGSDVYVELRVRNESRRRVQGIKLALIKKLLMLKEGASESSLADTKIVSATVNEKTFKEKDFVFDAGEERANIININIPPEVYTCKNTALAEVACRLVLSLNMGAFIKDLVIELPITVCHSASILPPPVVDMHANQHPQDYNVIPDDSDSETHPTVRTKKKYKNTWKNTLRARSASPPRTLRGGGGGGGGLSPPPPQGRRALPWSDDEGDVQEFVTRRRNRDIGSVAARAAEAAAASPPPGGFLRDLAPNSPAIATLRGKPNKGTLAKSPPIGPATPVSYVPAAERSKYLTVNSRLLHVPGSPTQETLTPMSPQDWADARSAGPRASIDPLALPSPVIKGRRAPLATDLYEPPSPTNASPPNRDRRPLPNVPPAATPSSPPTRAGQNDMIPIQYLTKSPPLKPRPLNYVAPANREPRPLPSVEQLRGNGGGKLLTPDQNSTNNAKRGSYNNRYSAQSQVSTILKDGTESNFLDFEFDFGEDIMAPPHSRAKGKNRRSAAIDVQRDAERKENMNPMLVKRTPPMNMPAPKPKAGGNNGMATSPRGISAKLEGYIARYEAANGL</sequence>
<dbReference type="Gene3D" id="2.60.40.640">
    <property type="match status" value="2"/>
</dbReference>
<dbReference type="GO" id="GO:0005737">
    <property type="term" value="C:cytoplasm"/>
    <property type="evidence" value="ECO:0007669"/>
    <property type="project" value="TreeGrafter"/>
</dbReference>